<dbReference type="InterPro" id="IPR001881">
    <property type="entry name" value="EGF-like_Ca-bd_dom"/>
</dbReference>
<evidence type="ECO:0000256" key="1">
    <source>
        <dbReference type="ARBA" id="ARBA00022536"/>
    </source>
</evidence>
<accession>A0A8C5SBL5</accession>
<dbReference type="PANTHER" id="PTHR24034:SF209">
    <property type="entry name" value="EGF-LIKE DOMAIN-CONTAINING PROTEIN"/>
    <property type="match status" value="1"/>
</dbReference>
<protein>
    <submittedName>
        <fullName evidence="11">Uncharacterized protein</fullName>
    </submittedName>
</protein>
<keyword evidence="3" id="KW-0677">Repeat</keyword>
<dbReference type="InterPro" id="IPR000742">
    <property type="entry name" value="EGF"/>
</dbReference>
<dbReference type="SMART" id="SM00179">
    <property type="entry name" value="EGF_CA"/>
    <property type="match status" value="2"/>
</dbReference>
<comment type="similarity">
    <text evidence="7">Belongs to the LTBP family.</text>
</comment>
<dbReference type="InterPro" id="IPR017878">
    <property type="entry name" value="TB_dom"/>
</dbReference>
<reference evidence="11" key="1">
    <citation type="submission" date="2025-08" db="UniProtKB">
        <authorList>
            <consortium name="Ensembl"/>
        </authorList>
    </citation>
    <scope>IDENTIFICATION</scope>
</reference>
<evidence type="ECO:0000259" key="9">
    <source>
        <dbReference type="PROSITE" id="PS50026"/>
    </source>
</evidence>
<keyword evidence="12" id="KW-1185">Reference proteome</keyword>
<dbReference type="Proteomes" id="UP000694406">
    <property type="component" value="Unplaced"/>
</dbReference>
<dbReference type="PROSITE" id="PS50026">
    <property type="entry name" value="EGF_3"/>
    <property type="match status" value="1"/>
</dbReference>
<sequence>ILFGEEICKEGKCVNTQPGYECYCKQGFYYDANLLECVDVDECLDESNCVNGRCENTRGSFHCACPASTTYDPAQKKYLTLLNFYPIAPISLLFSSPPPPPAADKVTDRRDVCWQLRGEDGMCSSPFGGQQLTYEECCCRHGKGWGYQCHACPPRSPGNEGRSGRLASCLSFWHHSWPLPISGRQMPGDRMMTISLSPQVPTANLVQAKAIPSGTSIPRSGRCIKVSQSGEQNPPAWITSLTVELPATGRQ</sequence>
<dbReference type="PROSITE" id="PS51364">
    <property type="entry name" value="TB"/>
    <property type="match status" value="1"/>
</dbReference>
<dbReference type="SMART" id="SM00181">
    <property type="entry name" value="EGF"/>
    <property type="match status" value="2"/>
</dbReference>
<dbReference type="PANTHER" id="PTHR24034">
    <property type="entry name" value="EGF-LIKE DOMAIN-CONTAINING PROTEIN"/>
    <property type="match status" value="1"/>
</dbReference>
<dbReference type="SUPFAM" id="SSF57581">
    <property type="entry name" value="TB module/8-cys domain"/>
    <property type="match status" value="1"/>
</dbReference>
<evidence type="ECO:0000313" key="12">
    <source>
        <dbReference type="Proteomes" id="UP000694406"/>
    </source>
</evidence>
<dbReference type="GeneTree" id="ENSGT00940000160285"/>
<dbReference type="Gene3D" id="2.10.25.10">
    <property type="entry name" value="Laminin"/>
    <property type="match status" value="2"/>
</dbReference>
<dbReference type="InterPro" id="IPR036773">
    <property type="entry name" value="TB_dom_sf"/>
</dbReference>
<dbReference type="InterPro" id="IPR050751">
    <property type="entry name" value="ECM_structural_protein"/>
</dbReference>
<keyword evidence="4" id="KW-1015">Disulfide bond</keyword>
<evidence type="ECO:0000256" key="5">
    <source>
        <dbReference type="ARBA" id="ARBA00023180"/>
    </source>
</evidence>
<feature type="domain" description="EGF-like" evidence="9">
    <location>
        <begin position="39"/>
        <end position="75"/>
    </location>
</feature>
<evidence type="ECO:0000256" key="2">
    <source>
        <dbReference type="ARBA" id="ARBA00022729"/>
    </source>
</evidence>
<dbReference type="Gene3D" id="3.90.290.10">
    <property type="entry name" value="TGF-beta binding (TB) domain"/>
    <property type="match status" value="1"/>
</dbReference>
<keyword evidence="1 8" id="KW-0245">EGF-like domain</keyword>
<dbReference type="PROSITE" id="PS01187">
    <property type="entry name" value="EGF_CA"/>
    <property type="match status" value="1"/>
</dbReference>
<reference evidence="11" key="2">
    <citation type="submission" date="2025-09" db="UniProtKB">
        <authorList>
            <consortium name="Ensembl"/>
        </authorList>
    </citation>
    <scope>IDENTIFICATION</scope>
</reference>
<dbReference type="GO" id="GO:0019838">
    <property type="term" value="F:growth factor binding"/>
    <property type="evidence" value="ECO:0007669"/>
    <property type="project" value="UniProtKB-KW"/>
</dbReference>
<name>A0A8C5SBL5_LATLA</name>
<dbReference type="InterPro" id="IPR000152">
    <property type="entry name" value="EGF-type_Asp/Asn_hydroxyl_site"/>
</dbReference>
<dbReference type="FunFam" id="2.10.25.10:FF:000002">
    <property type="entry name" value="Latent-transforming growth factor beta-binding protein 3"/>
    <property type="match status" value="1"/>
</dbReference>
<keyword evidence="6" id="KW-0340">Growth factor binding</keyword>
<keyword evidence="2" id="KW-0732">Signal</keyword>
<evidence type="ECO:0000313" key="11">
    <source>
        <dbReference type="Ensembl" id="ENSLLTP00000015347.1"/>
    </source>
</evidence>
<evidence type="ECO:0000259" key="10">
    <source>
        <dbReference type="PROSITE" id="PS51364"/>
    </source>
</evidence>
<evidence type="ECO:0000256" key="4">
    <source>
        <dbReference type="ARBA" id="ARBA00023157"/>
    </source>
</evidence>
<dbReference type="InterPro" id="IPR049883">
    <property type="entry name" value="NOTCH1_EGF-like"/>
</dbReference>
<comment type="caution">
    <text evidence="8">Lacks conserved residue(s) required for the propagation of feature annotation.</text>
</comment>
<dbReference type="Ensembl" id="ENSLLTT00000015948.1">
    <property type="protein sequence ID" value="ENSLLTP00000015347.1"/>
    <property type="gene ID" value="ENSLLTG00000011766.1"/>
</dbReference>
<evidence type="ECO:0000256" key="3">
    <source>
        <dbReference type="ARBA" id="ARBA00022737"/>
    </source>
</evidence>
<dbReference type="AlphaFoldDB" id="A0A8C5SBL5"/>
<dbReference type="SUPFAM" id="SSF57196">
    <property type="entry name" value="EGF/Laminin"/>
    <property type="match status" value="1"/>
</dbReference>
<organism evidence="11 12">
    <name type="scientific">Laticauda laticaudata</name>
    <name type="common">Blue-ringed sea krait</name>
    <name type="synonym">Blue-lipped sea krait</name>
    <dbReference type="NCBI Taxonomy" id="8630"/>
    <lineage>
        <taxon>Eukaryota</taxon>
        <taxon>Metazoa</taxon>
        <taxon>Chordata</taxon>
        <taxon>Craniata</taxon>
        <taxon>Vertebrata</taxon>
        <taxon>Euteleostomi</taxon>
        <taxon>Lepidosauria</taxon>
        <taxon>Squamata</taxon>
        <taxon>Bifurcata</taxon>
        <taxon>Unidentata</taxon>
        <taxon>Episquamata</taxon>
        <taxon>Toxicofera</taxon>
        <taxon>Serpentes</taxon>
        <taxon>Colubroidea</taxon>
        <taxon>Elapidae</taxon>
        <taxon>Laticaudinae</taxon>
        <taxon>Laticauda</taxon>
    </lineage>
</organism>
<feature type="domain" description="TB" evidence="10">
    <location>
        <begin position="111"/>
        <end position="156"/>
    </location>
</feature>
<evidence type="ECO:0000256" key="6">
    <source>
        <dbReference type="ARBA" id="ARBA00023183"/>
    </source>
</evidence>
<evidence type="ECO:0000256" key="7">
    <source>
        <dbReference type="ARBA" id="ARBA00038081"/>
    </source>
</evidence>
<dbReference type="PROSITE" id="PS00010">
    <property type="entry name" value="ASX_HYDROXYL"/>
    <property type="match status" value="1"/>
</dbReference>
<dbReference type="GO" id="GO:0005509">
    <property type="term" value="F:calcium ion binding"/>
    <property type="evidence" value="ECO:0007669"/>
    <property type="project" value="InterPro"/>
</dbReference>
<dbReference type="CDD" id="cd00054">
    <property type="entry name" value="EGF_CA"/>
    <property type="match status" value="1"/>
</dbReference>
<dbReference type="Pfam" id="PF00683">
    <property type="entry name" value="TB"/>
    <property type="match status" value="1"/>
</dbReference>
<dbReference type="Pfam" id="PF07645">
    <property type="entry name" value="EGF_CA"/>
    <property type="match status" value="2"/>
</dbReference>
<dbReference type="InterPro" id="IPR018097">
    <property type="entry name" value="EGF_Ca-bd_CS"/>
</dbReference>
<proteinExistence type="inferred from homology"/>
<evidence type="ECO:0000256" key="8">
    <source>
        <dbReference type="PROSITE-ProRule" id="PRU00076"/>
    </source>
</evidence>
<keyword evidence="5" id="KW-0325">Glycoprotein</keyword>